<evidence type="ECO:0008006" key="3">
    <source>
        <dbReference type="Google" id="ProtNLM"/>
    </source>
</evidence>
<proteinExistence type="predicted"/>
<dbReference type="EMBL" id="AP021889">
    <property type="protein sequence ID" value="BBP45602.1"/>
    <property type="molecule type" value="Genomic_DNA"/>
</dbReference>
<organism evidence="1 2">
    <name type="scientific">Thiosulfatimonas sediminis</name>
    <dbReference type="NCBI Taxonomy" id="2675054"/>
    <lineage>
        <taxon>Bacteria</taxon>
        <taxon>Pseudomonadati</taxon>
        <taxon>Pseudomonadota</taxon>
        <taxon>Gammaproteobacteria</taxon>
        <taxon>Thiotrichales</taxon>
        <taxon>Piscirickettsiaceae</taxon>
        <taxon>Thiosulfatimonas</taxon>
    </lineage>
</organism>
<protein>
    <recommendedName>
        <fullName evidence="3">HPt domain-containing protein</fullName>
    </recommendedName>
</protein>
<gene>
    <name evidence="1" type="ORF">THMIRHAS_09750</name>
</gene>
<dbReference type="Proteomes" id="UP000501726">
    <property type="component" value="Chromosome"/>
</dbReference>
<dbReference type="KEGG" id="tse:THMIRHAS_09750"/>
<dbReference type="RefSeq" id="WP_173271462.1">
    <property type="nucleotide sequence ID" value="NZ_AP021889.1"/>
</dbReference>
<sequence>MIGNRTQEIIDAIGITNFIELYTLFNATWPVEIKKLQHTNERKLALHKLKGNCYSVGLDLIGKHIESVEDILDHGAESTAREHFSLLIKEIELEQDNIKQLIARY</sequence>
<keyword evidence="2" id="KW-1185">Reference proteome</keyword>
<evidence type="ECO:0000313" key="2">
    <source>
        <dbReference type="Proteomes" id="UP000501726"/>
    </source>
</evidence>
<evidence type="ECO:0000313" key="1">
    <source>
        <dbReference type="EMBL" id="BBP45602.1"/>
    </source>
</evidence>
<reference evidence="2" key="1">
    <citation type="submission" date="2019-11" db="EMBL/GenBank/DDBJ databases">
        <title>Isolation and characterization of two novel species in the genus Thiomicrorhabdus.</title>
        <authorList>
            <person name="Mochizuki J."/>
            <person name="Kojima H."/>
            <person name="Fukui M."/>
        </authorList>
    </citation>
    <scope>NUCLEOTIDE SEQUENCE [LARGE SCALE GENOMIC DNA]</scope>
    <source>
        <strain evidence="2">aks77</strain>
    </source>
</reference>
<dbReference type="Gene3D" id="1.20.120.160">
    <property type="entry name" value="HPT domain"/>
    <property type="match status" value="1"/>
</dbReference>
<dbReference type="AlphaFoldDB" id="A0A6F8PTY6"/>
<name>A0A6F8PTY6_9GAMM</name>
<accession>A0A6F8PTY6</accession>
<dbReference type="InterPro" id="IPR036641">
    <property type="entry name" value="HPT_dom_sf"/>
</dbReference>
<dbReference type="SUPFAM" id="SSF47226">
    <property type="entry name" value="Histidine-containing phosphotransfer domain, HPT domain"/>
    <property type="match status" value="1"/>
</dbReference>
<dbReference type="GO" id="GO:0000160">
    <property type="term" value="P:phosphorelay signal transduction system"/>
    <property type="evidence" value="ECO:0007669"/>
    <property type="project" value="InterPro"/>
</dbReference>